<dbReference type="AlphaFoldDB" id="A0A9W6Y0V2"/>
<organism evidence="2 3">
    <name type="scientific">Phytophthora fragariaefolia</name>
    <dbReference type="NCBI Taxonomy" id="1490495"/>
    <lineage>
        <taxon>Eukaryota</taxon>
        <taxon>Sar</taxon>
        <taxon>Stramenopiles</taxon>
        <taxon>Oomycota</taxon>
        <taxon>Peronosporomycetes</taxon>
        <taxon>Peronosporales</taxon>
        <taxon>Peronosporaceae</taxon>
        <taxon>Phytophthora</taxon>
    </lineage>
</organism>
<proteinExistence type="predicted"/>
<feature type="region of interest" description="Disordered" evidence="1">
    <location>
        <begin position="38"/>
        <end position="94"/>
    </location>
</feature>
<dbReference type="Proteomes" id="UP001165121">
    <property type="component" value="Unassembled WGS sequence"/>
</dbReference>
<protein>
    <submittedName>
        <fullName evidence="2">Unnamed protein product</fullName>
    </submittedName>
</protein>
<evidence type="ECO:0000256" key="1">
    <source>
        <dbReference type="SAM" id="MobiDB-lite"/>
    </source>
</evidence>
<evidence type="ECO:0000313" key="3">
    <source>
        <dbReference type="Proteomes" id="UP001165121"/>
    </source>
</evidence>
<name>A0A9W6Y0V2_9STRA</name>
<evidence type="ECO:0000313" key="2">
    <source>
        <dbReference type="EMBL" id="GMF49800.1"/>
    </source>
</evidence>
<reference evidence="2" key="1">
    <citation type="submission" date="2023-04" db="EMBL/GenBank/DDBJ databases">
        <title>Phytophthora fragariaefolia NBRC 109709.</title>
        <authorList>
            <person name="Ichikawa N."/>
            <person name="Sato H."/>
            <person name="Tonouchi N."/>
        </authorList>
    </citation>
    <scope>NUCLEOTIDE SEQUENCE</scope>
    <source>
        <strain evidence="2">NBRC 109709</strain>
    </source>
</reference>
<keyword evidence="3" id="KW-1185">Reference proteome</keyword>
<sequence length="120" mass="12454">MRTRFADSKSHCPRECPREWDLESANLVLIFPMQDPAGSNRVARTPRAVGSQGAGAIRARLGRGGSVQAPPQQVIWADSGHGNDSAGVGIPTKEGGLAWAPITQGVGAESIHADESAVAG</sequence>
<comment type="caution">
    <text evidence="2">The sequence shown here is derived from an EMBL/GenBank/DDBJ whole genome shotgun (WGS) entry which is preliminary data.</text>
</comment>
<accession>A0A9W6Y0V2</accession>
<gene>
    <name evidence="2" type="ORF">Pfra01_001973600</name>
</gene>
<dbReference type="EMBL" id="BSXT01002594">
    <property type="protein sequence ID" value="GMF49800.1"/>
    <property type="molecule type" value="Genomic_DNA"/>
</dbReference>